<dbReference type="SMART" id="SM00516">
    <property type="entry name" value="SEC14"/>
    <property type="match status" value="1"/>
</dbReference>
<sequence length="393" mass="45759">MDNSKLIKEFKKRIEDVLTPEFNNDEALFRWIKARNYNVKKAEEMFRKSMIWRNQVKPKEIKDNYSIPQVLQKYIPAGFAGVDKEGSPVFVELYGQYDLRGLIYSAKRIDFEKRWIVNNEGIMDRLAELSVKSDKPIDGITVILDCSGIGLSFLWMPGIELLSHLGKLSQDNYPEIVKKTFIINAPTFFTVLWGIFRKFITDEMAQKISVLGKNYREQLLQYIDVNELPKFLGGNLTDENGDPRCKLMIPQNGKVDEKYYLKEMDISHMQKVTISNGGDFNVKLDIKKIGTILRWEFKTEDYDIAFGITLQDNTKIKHILPLKRVNSHFVPEDGAITCEKVGTYVIKFDNSHSWTRNKILYYNVDYIEPEEEKKENLSEDIDDLNDNFICVKL</sequence>
<feature type="domain" description="GOLD" evidence="2">
    <location>
        <begin position="257"/>
        <end position="366"/>
    </location>
</feature>
<dbReference type="InterPro" id="IPR036273">
    <property type="entry name" value="CRAL/TRIO_N_dom_sf"/>
</dbReference>
<evidence type="ECO:0000313" key="4">
    <source>
        <dbReference type="Proteomes" id="UP000549394"/>
    </source>
</evidence>
<dbReference type="OrthoDB" id="1434354at2759"/>
<protein>
    <submittedName>
        <fullName evidence="3">DgyrCDS13255</fullName>
    </submittedName>
</protein>
<dbReference type="PANTHER" id="PTHR23324">
    <property type="entry name" value="SEC14 RELATED PROTEIN"/>
    <property type="match status" value="1"/>
</dbReference>
<comment type="caution">
    <text evidence="3">The sequence shown here is derived from an EMBL/GenBank/DDBJ whole genome shotgun (WGS) entry which is preliminary data.</text>
</comment>
<dbReference type="PROSITE" id="PS50191">
    <property type="entry name" value="CRAL_TRIO"/>
    <property type="match status" value="1"/>
</dbReference>
<dbReference type="AlphaFoldDB" id="A0A7I8WA47"/>
<dbReference type="EMBL" id="CAJFCJ010000024">
    <property type="protein sequence ID" value="CAD5125018.1"/>
    <property type="molecule type" value="Genomic_DNA"/>
</dbReference>
<proteinExistence type="predicted"/>
<evidence type="ECO:0000259" key="2">
    <source>
        <dbReference type="PROSITE" id="PS50866"/>
    </source>
</evidence>
<dbReference type="PROSITE" id="PS50866">
    <property type="entry name" value="GOLD"/>
    <property type="match status" value="1"/>
</dbReference>
<dbReference type="SUPFAM" id="SSF46938">
    <property type="entry name" value="CRAL/TRIO N-terminal domain"/>
    <property type="match status" value="1"/>
</dbReference>
<dbReference type="GO" id="GO:0005737">
    <property type="term" value="C:cytoplasm"/>
    <property type="evidence" value="ECO:0007669"/>
    <property type="project" value="TreeGrafter"/>
</dbReference>
<dbReference type="PANTHER" id="PTHR23324:SF83">
    <property type="entry name" value="SEC14-LIKE PROTEIN 2"/>
    <property type="match status" value="1"/>
</dbReference>
<keyword evidence="4" id="KW-1185">Reference proteome</keyword>
<accession>A0A7I8WA47</accession>
<name>A0A7I8WA47_9ANNE</name>
<dbReference type="InterPro" id="IPR036598">
    <property type="entry name" value="GOLD_dom_sf"/>
</dbReference>
<dbReference type="SUPFAM" id="SSF52087">
    <property type="entry name" value="CRAL/TRIO domain"/>
    <property type="match status" value="1"/>
</dbReference>
<feature type="domain" description="CRAL-TRIO" evidence="1">
    <location>
        <begin position="67"/>
        <end position="240"/>
    </location>
</feature>
<evidence type="ECO:0000313" key="3">
    <source>
        <dbReference type="EMBL" id="CAD5125018.1"/>
    </source>
</evidence>
<dbReference type="SUPFAM" id="SSF101576">
    <property type="entry name" value="Supernatant protein factor (SPF), C-terminal domain"/>
    <property type="match status" value="1"/>
</dbReference>
<dbReference type="SMART" id="SM01100">
    <property type="entry name" value="CRAL_TRIO_N"/>
    <property type="match status" value="1"/>
</dbReference>
<dbReference type="InterPro" id="IPR009038">
    <property type="entry name" value="GOLD_dom"/>
</dbReference>
<dbReference type="InterPro" id="IPR036865">
    <property type="entry name" value="CRAL-TRIO_dom_sf"/>
</dbReference>
<dbReference type="InterPro" id="IPR011074">
    <property type="entry name" value="CRAL/TRIO_N_dom"/>
</dbReference>
<dbReference type="InterPro" id="IPR051064">
    <property type="entry name" value="SEC14/CRAL-TRIO_domain"/>
</dbReference>
<dbReference type="InterPro" id="IPR001251">
    <property type="entry name" value="CRAL-TRIO_dom"/>
</dbReference>
<dbReference type="Gene3D" id="3.40.525.10">
    <property type="entry name" value="CRAL-TRIO lipid binding domain"/>
    <property type="match status" value="1"/>
</dbReference>
<dbReference type="Gene3D" id="2.60.120.680">
    <property type="entry name" value="GOLD domain"/>
    <property type="match status" value="1"/>
</dbReference>
<dbReference type="CDD" id="cd00170">
    <property type="entry name" value="SEC14"/>
    <property type="match status" value="1"/>
</dbReference>
<dbReference type="Pfam" id="PF00650">
    <property type="entry name" value="CRAL_TRIO"/>
    <property type="match status" value="1"/>
</dbReference>
<dbReference type="Proteomes" id="UP000549394">
    <property type="component" value="Unassembled WGS sequence"/>
</dbReference>
<gene>
    <name evidence="3" type="ORF">DGYR_LOCUS12473</name>
</gene>
<organism evidence="3 4">
    <name type="scientific">Dimorphilus gyrociliatus</name>
    <dbReference type="NCBI Taxonomy" id="2664684"/>
    <lineage>
        <taxon>Eukaryota</taxon>
        <taxon>Metazoa</taxon>
        <taxon>Spiralia</taxon>
        <taxon>Lophotrochozoa</taxon>
        <taxon>Annelida</taxon>
        <taxon>Polychaeta</taxon>
        <taxon>Polychaeta incertae sedis</taxon>
        <taxon>Dinophilidae</taxon>
        <taxon>Dimorphilus</taxon>
    </lineage>
</organism>
<reference evidence="3 4" key="1">
    <citation type="submission" date="2020-08" db="EMBL/GenBank/DDBJ databases">
        <authorList>
            <person name="Hejnol A."/>
        </authorList>
    </citation>
    <scope>NUCLEOTIDE SEQUENCE [LARGE SCALE GENOMIC DNA]</scope>
</reference>
<evidence type="ECO:0000259" key="1">
    <source>
        <dbReference type="PROSITE" id="PS50191"/>
    </source>
</evidence>